<dbReference type="Pfam" id="PF05050">
    <property type="entry name" value="Methyltransf_21"/>
    <property type="match status" value="1"/>
</dbReference>
<reference evidence="3 4" key="1">
    <citation type="journal article" date="2015" name="Genome Biol. Evol.">
        <title>Comparative Genomics of a Bacterivorous Green Alga Reveals Evolutionary Causalities and Consequences of Phago-Mixotrophic Mode of Nutrition.</title>
        <authorList>
            <person name="Burns J.A."/>
            <person name="Paasch A."/>
            <person name="Narechania A."/>
            <person name="Kim E."/>
        </authorList>
    </citation>
    <scope>NUCLEOTIDE SEQUENCE [LARGE SCALE GENOMIC DNA]</scope>
    <source>
        <strain evidence="3 4">PLY_AMNH</strain>
    </source>
</reference>
<dbReference type="Proteomes" id="UP001190700">
    <property type="component" value="Unassembled WGS sequence"/>
</dbReference>
<keyword evidence="4" id="KW-1185">Reference proteome</keyword>
<proteinExistence type="predicted"/>
<evidence type="ECO:0000256" key="1">
    <source>
        <dbReference type="SAM" id="MobiDB-lite"/>
    </source>
</evidence>
<dbReference type="EMBL" id="LGRX02016720">
    <property type="protein sequence ID" value="KAK3261711.1"/>
    <property type="molecule type" value="Genomic_DNA"/>
</dbReference>
<dbReference type="InterPro" id="IPR006342">
    <property type="entry name" value="FkbM_mtfrase"/>
</dbReference>
<dbReference type="Gene3D" id="3.40.50.150">
    <property type="entry name" value="Vaccinia Virus protein VP39"/>
    <property type="match status" value="1"/>
</dbReference>
<gene>
    <name evidence="3" type="ORF">CYMTET_29396</name>
</gene>
<evidence type="ECO:0000313" key="4">
    <source>
        <dbReference type="Proteomes" id="UP001190700"/>
    </source>
</evidence>
<dbReference type="AlphaFoldDB" id="A0AAE0FML4"/>
<organism evidence="3 4">
    <name type="scientific">Cymbomonas tetramitiformis</name>
    <dbReference type="NCBI Taxonomy" id="36881"/>
    <lineage>
        <taxon>Eukaryota</taxon>
        <taxon>Viridiplantae</taxon>
        <taxon>Chlorophyta</taxon>
        <taxon>Pyramimonadophyceae</taxon>
        <taxon>Pyramimonadales</taxon>
        <taxon>Pyramimonadaceae</taxon>
        <taxon>Cymbomonas</taxon>
    </lineage>
</organism>
<evidence type="ECO:0000313" key="3">
    <source>
        <dbReference type="EMBL" id="KAK3261711.1"/>
    </source>
</evidence>
<dbReference type="PANTHER" id="PTHR34203">
    <property type="entry name" value="METHYLTRANSFERASE, FKBM FAMILY PROTEIN"/>
    <property type="match status" value="1"/>
</dbReference>
<name>A0AAE0FML4_9CHLO</name>
<evidence type="ECO:0000259" key="2">
    <source>
        <dbReference type="Pfam" id="PF05050"/>
    </source>
</evidence>
<dbReference type="PANTHER" id="PTHR34203:SF15">
    <property type="entry name" value="SLL1173 PROTEIN"/>
    <property type="match status" value="1"/>
</dbReference>
<comment type="caution">
    <text evidence="3">The sequence shown here is derived from an EMBL/GenBank/DDBJ whole genome shotgun (WGS) entry which is preliminary data.</text>
</comment>
<feature type="region of interest" description="Disordered" evidence="1">
    <location>
        <begin position="261"/>
        <end position="290"/>
    </location>
</feature>
<sequence length="422" mass="47160">MYFYRLWKVATQIAEHDAASRMKSASMYSTLIRGTPCYKENWKIAAHVGTFFDKNNHSDSTAGTSHYFDEQLDDVHSYPTAGGDMVVTDLFSNNNMDVERLAFARIHGPRDMLWLSLLDPETNKFHSASIWKDLAYEHFKNTDAHVKALFARADTKTAFEAASSSGINDKHFPNGRYARRKLVLDIGANIGYFSFGAIQLGAQVFAFEPVSRHRQKIYQGMLANRIAPNSQLIVFPYGLSNVTSNFTLDNQFGEEATMLGHPVEHESDGNPPARYDSHHPQHAPTVGKGTHADEEVVADVLASSNLLPRHAIHQEIETVEVRTLDNVLVERTHEQLRLHNLPFHSSATSSEMMPHVYIMKLDCEGHELRILQGAKQLLFTAAQDGNSGGVDHIFFEFGPWMLQNQSGPGAPLELLSLIARAG</sequence>
<protein>
    <recommendedName>
        <fullName evidence="2">Methyltransferase FkbM domain-containing protein</fullName>
    </recommendedName>
</protein>
<feature type="domain" description="Methyltransferase FkbM" evidence="2">
    <location>
        <begin position="185"/>
        <end position="378"/>
    </location>
</feature>
<accession>A0AAE0FML4</accession>
<dbReference type="InterPro" id="IPR029063">
    <property type="entry name" value="SAM-dependent_MTases_sf"/>
</dbReference>
<dbReference type="InterPro" id="IPR052514">
    <property type="entry name" value="SAM-dependent_MTase"/>
</dbReference>
<dbReference type="SUPFAM" id="SSF53335">
    <property type="entry name" value="S-adenosyl-L-methionine-dependent methyltransferases"/>
    <property type="match status" value="1"/>
</dbReference>